<name>A0A286G260_9BACT</name>
<dbReference type="AlphaFoldDB" id="A0A286G260"/>
<gene>
    <name evidence="1" type="ORF">SAMN06269250_3135</name>
</gene>
<dbReference type="Proteomes" id="UP000219452">
    <property type="component" value="Unassembled WGS sequence"/>
</dbReference>
<accession>A0A286G260</accession>
<reference evidence="2" key="1">
    <citation type="submission" date="2017-09" db="EMBL/GenBank/DDBJ databases">
        <authorList>
            <person name="Varghese N."/>
            <person name="Submissions S."/>
        </authorList>
    </citation>
    <scope>NUCLEOTIDE SEQUENCE [LARGE SCALE GENOMIC DNA]</scope>
    <source>
        <strain evidence="2">DSM 29961</strain>
    </source>
</reference>
<protein>
    <submittedName>
        <fullName evidence="1">Uncharacterized protein</fullName>
    </submittedName>
</protein>
<dbReference type="EMBL" id="OCNH01000002">
    <property type="protein sequence ID" value="SOD89627.1"/>
    <property type="molecule type" value="Genomic_DNA"/>
</dbReference>
<proteinExistence type="predicted"/>
<evidence type="ECO:0000313" key="2">
    <source>
        <dbReference type="Proteomes" id="UP000219452"/>
    </source>
</evidence>
<evidence type="ECO:0000313" key="1">
    <source>
        <dbReference type="EMBL" id="SOD89627.1"/>
    </source>
</evidence>
<sequence>MAPRVKSLTQSVRIRPVLQMILLRVMRFNFDGSIAVGIARRSASLDESLYFMSITVVKCVHSLLQAVVLNRLKG</sequence>
<organism evidence="1 2">
    <name type="scientific">Spirosoma fluviale</name>
    <dbReference type="NCBI Taxonomy" id="1597977"/>
    <lineage>
        <taxon>Bacteria</taxon>
        <taxon>Pseudomonadati</taxon>
        <taxon>Bacteroidota</taxon>
        <taxon>Cytophagia</taxon>
        <taxon>Cytophagales</taxon>
        <taxon>Cytophagaceae</taxon>
        <taxon>Spirosoma</taxon>
    </lineage>
</organism>
<keyword evidence="2" id="KW-1185">Reference proteome</keyword>